<comment type="cofactor">
    <cofactor evidence="8">
        <name>FAD</name>
        <dbReference type="ChEBI" id="CHEBI:57692"/>
    </cofactor>
    <text evidence="8">Binds 1 FAD per subunit.</text>
</comment>
<feature type="binding site" evidence="8">
    <location>
        <begin position="178"/>
        <end position="185"/>
    </location>
    <ligand>
        <name>NAD(+)</name>
        <dbReference type="ChEBI" id="CHEBI:57540"/>
    </ligand>
</feature>
<evidence type="ECO:0000259" key="11">
    <source>
        <dbReference type="Pfam" id="PF02852"/>
    </source>
</evidence>
<evidence type="ECO:0000313" key="14">
    <source>
        <dbReference type="Proteomes" id="UP000612893"/>
    </source>
</evidence>
<keyword evidence="6" id="KW-1015">Disulfide bond</keyword>
<evidence type="ECO:0000256" key="6">
    <source>
        <dbReference type="ARBA" id="ARBA00023157"/>
    </source>
</evidence>
<keyword evidence="8" id="KW-0547">Nucleotide-binding</keyword>
<evidence type="ECO:0000256" key="4">
    <source>
        <dbReference type="ARBA" id="ARBA00022857"/>
    </source>
</evidence>
<dbReference type="EMBL" id="JAEKNR010000086">
    <property type="protein sequence ID" value="MBJ7597941.1"/>
    <property type="molecule type" value="Genomic_DNA"/>
</dbReference>
<evidence type="ECO:0000256" key="9">
    <source>
        <dbReference type="PIRSR" id="PIRSR000350-4"/>
    </source>
</evidence>
<keyword evidence="4" id="KW-0521">NADP</keyword>
<name>A0A934JY13_9BACT</name>
<dbReference type="PIRSF" id="PIRSF000350">
    <property type="entry name" value="Mercury_reductase_MerA"/>
    <property type="match status" value="1"/>
</dbReference>
<dbReference type="PANTHER" id="PTHR43014">
    <property type="entry name" value="MERCURIC REDUCTASE"/>
    <property type="match status" value="1"/>
</dbReference>
<accession>A0A934JY13</accession>
<dbReference type="InterPro" id="IPR004099">
    <property type="entry name" value="Pyr_nucl-diS_OxRdtase_dimer"/>
</dbReference>
<evidence type="ECO:0000256" key="5">
    <source>
        <dbReference type="ARBA" id="ARBA00023002"/>
    </source>
</evidence>
<dbReference type="AlphaFoldDB" id="A0A934JY13"/>
<evidence type="ECO:0000256" key="10">
    <source>
        <dbReference type="RuleBase" id="RU003691"/>
    </source>
</evidence>
<evidence type="ECO:0000259" key="12">
    <source>
        <dbReference type="Pfam" id="PF07992"/>
    </source>
</evidence>
<evidence type="ECO:0000313" key="13">
    <source>
        <dbReference type="EMBL" id="MBJ7597941.1"/>
    </source>
</evidence>
<dbReference type="FunFam" id="3.30.390.30:FF:000001">
    <property type="entry name" value="Dihydrolipoyl dehydrogenase"/>
    <property type="match status" value="1"/>
</dbReference>
<dbReference type="SUPFAM" id="SSF51905">
    <property type="entry name" value="FAD/NAD(P)-binding domain"/>
    <property type="match status" value="1"/>
</dbReference>
<feature type="binding site" evidence="8">
    <location>
        <position position="308"/>
    </location>
    <ligand>
        <name>FAD</name>
        <dbReference type="ChEBI" id="CHEBI:57692"/>
    </ligand>
</feature>
<dbReference type="PRINTS" id="PR00411">
    <property type="entry name" value="PNDRDTASEI"/>
</dbReference>
<dbReference type="Gene3D" id="3.50.50.60">
    <property type="entry name" value="FAD/NAD(P)-binding domain"/>
    <property type="match status" value="2"/>
</dbReference>
<comment type="similarity">
    <text evidence="1 10">Belongs to the class-I pyridine nucleotide-disulfide oxidoreductase family.</text>
</comment>
<dbReference type="InterPro" id="IPR036188">
    <property type="entry name" value="FAD/NAD-bd_sf"/>
</dbReference>
<dbReference type="Gene3D" id="3.30.390.30">
    <property type="match status" value="1"/>
</dbReference>
<feature type="binding site" evidence="8">
    <location>
        <position position="51"/>
    </location>
    <ligand>
        <name>FAD</name>
        <dbReference type="ChEBI" id="CHEBI:57692"/>
    </ligand>
</feature>
<dbReference type="SUPFAM" id="SSF55424">
    <property type="entry name" value="FAD/NAD-linked reductases, dimerisation (C-terminal) domain"/>
    <property type="match status" value="1"/>
</dbReference>
<keyword evidence="3 8" id="KW-0274">FAD</keyword>
<keyword evidence="8" id="KW-0520">NAD</keyword>
<dbReference type="GO" id="GO:0016491">
    <property type="term" value="F:oxidoreductase activity"/>
    <property type="evidence" value="ECO:0007669"/>
    <property type="project" value="UniProtKB-KW"/>
</dbReference>
<keyword evidence="14" id="KW-1185">Reference proteome</keyword>
<feature type="disulfide bond" description="Redox-active" evidence="9">
    <location>
        <begin position="42"/>
        <end position="47"/>
    </location>
</feature>
<feature type="binding site" evidence="8">
    <location>
        <position position="268"/>
    </location>
    <ligand>
        <name>NAD(+)</name>
        <dbReference type="ChEBI" id="CHEBI:57540"/>
    </ligand>
</feature>
<dbReference type="Pfam" id="PF07992">
    <property type="entry name" value="Pyr_redox_2"/>
    <property type="match status" value="1"/>
</dbReference>
<evidence type="ECO:0000256" key="1">
    <source>
        <dbReference type="ARBA" id="ARBA00007532"/>
    </source>
</evidence>
<gene>
    <name evidence="13" type="ORF">JF922_07615</name>
</gene>
<keyword evidence="7 10" id="KW-0676">Redox-active center</keyword>
<sequence>MGSHYDLVVVGVGSAGLVAAEFAHQIDLKAIAVEGSRVGGDCLWTGCIPSKSLLASARVAHLMRTADRFGITSREPEIETERVWARIHDIQRRIAETDDNPDRFREASIEVPVGEPARLIAPHSVSVGDRTLDTRYVLICTGSRPAAPAIPGLEEAGFITSENVFDLKRAPRSLIFIGGGPIAMELAQGMKRLGVGTEILQSGDRVLPRDEPELSAILTDVIRSEGVGVHLGVQIDRVTVENGEKVVHARVGGSSQSWRAEEIFVATGRRPNVEGLGLEELGIEVGKRGIEVDSRLRTAVKNVYAAGDVAGRYLFTHSAAYEAVQALRDMFYPGRGSAPKSVPWCTFTDPELAHAGMTIAEARAAHGDIEVWRWPLDHCDRARADGATDGAIVLVSAKKRLVGAHILAPAAGEMIHELALAIHRGLKISDVYGMVHVYPTYATSIGQVLAAAAYQRARDLKWLVRSAG</sequence>
<evidence type="ECO:0000256" key="8">
    <source>
        <dbReference type="PIRSR" id="PIRSR000350-3"/>
    </source>
</evidence>
<dbReference type="PANTHER" id="PTHR43014:SF2">
    <property type="entry name" value="MERCURIC REDUCTASE"/>
    <property type="match status" value="1"/>
</dbReference>
<dbReference type="RefSeq" id="WP_338200588.1">
    <property type="nucleotide sequence ID" value="NZ_JAEKNR010000086.1"/>
</dbReference>
<dbReference type="Proteomes" id="UP000612893">
    <property type="component" value="Unassembled WGS sequence"/>
</dbReference>
<evidence type="ECO:0000256" key="2">
    <source>
        <dbReference type="ARBA" id="ARBA00022630"/>
    </source>
</evidence>
<dbReference type="PROSITE" id="PS00076">
    <property type="entry name" value="PYRIDINE_REDOX_1"/>
    <property type="match status" value="1"/>
</dbReference>
<keyword evidence="5 10" id="KW-0560">Oxidoreductase</keyword>
<dbReference type="InterPro" id="IPR016156">
    <property type="entry name" value="FAD/NAD-linked_Rdtase_dimer_sf"/>
</dbReference>
<protein>
    <submittedName>
        <fullName evidence="13">FAD-dependent oxidoreductase</fullName>
    </submittedName>
</protein>
<organism evidence="13 14">
    <name type="scientific">Candidatus Nephthysia bennettiae</name>
    <dbReference type="NCBI Taxonomy" id="3127016"/>
    <lineage>
        <taxon>Bacteria</taxon>
        <taxon>Bacillati</taxon>
        <taxon>Candidatus Dormiibacterota</taxon>
        <taxon>Candidatus Dormibacteria</taxon>
        <taxon>Candidatus Dormibacterales</taxon>
        <taxon>Candidatus Dormibacteraceae</taxon>
        <taxon>Candidatus Nephthysia</taxon>
    </lineage>
</organism>
<dbReference type="InterPro" id="IPR023753">
    <property type="entry name" value="FAD/NAD-binding_dom"/>
</dbReference>
<evidence type="ECO:0000256" key="7">
    <source>
        <dbReference type="ARBA" id="ARBA00023284"/>
    </source>
</evidence>
<dbReference type="Pfam" id="PF02852">
    <property type="entry name" value="Pyr_redox_dim"/>
    <property type="match status" value="1"/>
</dbReference>
<dbReference type="PRINTS" id="PR00368">
    <property type="entry name" value="FADPNR"/>
</dbReference>
<proteinExistence type="inferred from homology"/>
<dbReference type="InterPro" id="IPR001100">
    <property type="entry name" value="Pyr_nuc-diS_OxRdtase"/>
</dbReference>
<dbReference type="GO" id="GO:0000166">
    <property type="term" value="F:nucleotide binding"/>
    <property type="evidence" value="ECO:0007669"/>
    <property type="project" value="UniProtKB-KW"/>
</dbReference>
<dbReference type="InterPro" id="IPR012999">
    <property type="entry name" value="Pyr_OxRdtase_I_AS"/>
</dbReference>
<keyword evidence="2 10" id="KW-0285">Flavoprotein</keyword>
<feature type="binding site" evidence="8">
    <location>
        <begin position="141"/>
        <end position="143"/>
    </location>
    <ligand>
        <name>FAD</name>
        <dbReference type="ChEBI" id="CHEBI:57692"/>
    </ligand>
</feature>
<reference evidence="13" key="1">
    <citation type="submission" date="2020-10" db="EMBL/GenBank/DDBJ databases">
        <title>Ca. Dormibacterota MAGs.</title>
        <authorList>
            <person name="Montgomery K."/>
        </authorList>
    </citation>
    <scope>NUCLEOTIDE SEQUENCE [LARGE SCALE GENOMIC DNA]</scope>
    <source>
        <strain evidence="13">SC8812_S17_10</strain>
    </source>
</reference>
<feature type="domain" description="FAD/NAD(P)-binding" evidence="12">
    <location>
        <begin position="5"/>
        <end position="322"/>
    </location>
</feature>
<evidence type="ECO:0000256" key="3">
    <source>
        <dbReference type="ARBA" id="ARBA00022827"/>
    </source>
</evidence>
<comment type="caution">
    <text evidence="13">The sequence shown here is derived from an EMBL/GenBank/DDBJ whole genome shotgun (WGS) entry which is preliminary data.</text>
</comment>
<feature type="domain" description="Pyridine nucleotide-disulphide oxidoreductase dimerisation" evidence="11">
    <location>
        <begin position="342"/>
        <end position="445"/>
    </location>
</feature>